<protein>
    <submittedName>
        <fullName evidence="1">Uncharacterized protein</fullName>
    </submittedName>
</protein>
<accession>A0A183NI09</accession>
<proteinExistence type="predicted"/>
<dbReference type="EMBL" id="UZAL01002061">
    <property type="protein sequence ID" value="VDO81014.1"/>
    <property type="molecule type" value="Genomic_DNA"/>
</dbReference>
<reference evidence="1 2" key="1">
    <citation type="submission" date="2018-11" db="EMBL/GenBank/DDBJ databases">
        <authorList>
            <consortium name="Pathogen Informatics"/>
        </authorList>
    </citation>
    <scope>NUCLEOTIDE SEQUENCE [LARGE SCALE GENOMIC DNA]</scope>
    <source>
        <strain>Denwood</strain>
        <strain evidence="2">Zambia</strain>
    </source>
</reference>
<sequence length="134" mass="15141">MVFPNDSHISDKVPCKSEGNMLNESNHDQKPDAVFIDADFSDDPLHSDDILNKFEENISKEPNPDDKLVQCEALVLNDFDLDYNSDDLISIVVYPYHEVTSHVYSSQCEKYVLNGATSFITWRYEDPTLCCGGG</sequence>
<name>A0A183NI09_9TREM</name>
<evidence type="ECO:0000313" key="1">
    <source>
        <dbReference type="EMBL" id="VDO81014.1"/>
    </source>
</evidence>
<gene>
    <name evidence="1" type="ORF">SMTD_LOCUS1745</name>
</gene>
<evidence type="ECO:0000313" key="2">
    <source>
        <dbReference type="Proteomes" id="UP000269396"/>
    </source>
</evidence>
<dbReference type="AlphaFoldDB" id="A0A183NI09"/>
<dbReference type="Proteomes" id="UP000269396">
    <property type="component" value="Unassembled WGS sequence"/>
</dbReference>
<organism evidence="1 2">
    <name type="scientific">Schistosoma mattheei</name>
    <dbReference type="NCBI Taxonomy" id="31246"/>
    <lineage>
        <taxon>Eukaryota</taxon>
        <taxon>Metazoa</taxon>
        <taxon>Spiralia</taxon>
        <taxon>Lophotrochozoa</taxon>
        <taxon>Platyhelminthes</taxon>
        <taxon>Trematoda</taxon>
        <taxon>Digenea</taxon>
        <taxon>Strigeidida</taxon>
        <taxon>Schistosomatoidea</taxon>
        <taxon>Schistosomatidae</taxon>
        <taxon>Schistosoma</taxon>
    </lineage>
</organism>
<keyword evidence="2" id="KW-1185">Reference proteome</keyword>